<evidence type="ECO:0000256" key="2">
    <source>
        <dbReference type="ARBA" id="ARBA00022723"/>
    </source>
</evidence>
<evidence type="ECO:0000313" key="5">
    <source>
        <dbReference type="EMBL" id="EPB78080.1"/>
    </source>
</evidence>
<sequence length="358" mass="40720">MTFDETEEALSRFRVSRELGFLTRCDMSKMHEYYRPWIDLCDNMVELIRKNQVQQAVLQLPLLTTDKLVTYEDWRTAHLLLVTMASGYLWSGNPKEAPFVLPRSISQPLTAVSEQLGIRPVICHASACLANWHLIDNNQPFSPDNLQLNAFTFLNSRGNHWFFVVTAQLIRAEIQVLQRMNEHLSPKEFYHELRPFLWGYNEGSLKQNGIIFEGSHCGHVNTSSPGKIPKVAIFPGMEDMGHLKYGGGSAAQSSTIQLIDAFLKVEHTGAEKDFLIEQREYMPREHRQLLEWVEASTPVGKSTPGREQALEALRAFRCTHLNTVAQYILTQIEHPSSTTGTGGTPFMQFLKNVRADTE</sequence>
<evidence type="ECO:0000313" key="6">
    <source>
        <dbReference type="Proteomes" id="UP000054495"/>
    </source>
</evidence>
<dbReference type="Pfam" id="PF01231">
    <property type="entry name" value="IDO"/>
    <property type="match status" value="1"/>
</dbReference>
<evidence type="ECO:0000256" key="1">
    <source>
        <dbReference type="ARBA" id="ARBA00007119"/>
    </source>
</evidence>
<dbReference type="AlphaFoldDB" id="A0A0D6M1C7"/>
<comment type="similarity">
    <text evidence="1">Belongs to the indoleamine 2,3-dioxygenase family.</text>
</comment>
<keyword evidence="2 4" id="KW-0479">Metal-binding</keyword>
<keyword evidence="3 4" id="KW-0408">Iron</keyword>
<dbReference type="EMBL" id="KE124820">
    <property type="protein sequence ID" value="EPB78080.1"/>
    <property type="molecule type" value="Genomic_DNA"/>
</dbReference>
<dbReference type="GO" id="GO:0046872">
    <property type="term" value="F:metal ion binding"/>
    <property type="evidence" value="ECO:0007669"/>
    <property type="project" value="UniProtKB-KW"/>
</dbReference>
<keyword evidence="6" id="KW-1185">Reference proteome</keyword>
<dbReference type="GO" id="GO:0005737">
    <property type="term" value="C:cytoplasm"/>
    <property type="evidence" value="ECO:0007669"/>
    <property type="project" value="TreeGrafter"/>
</dbReference>
<dbReference type="GO" id="GO:0019441">
    <property type="term" value="P:L-tryptophan catabolic process to kynurenine"/>
    <property type="evidence" value="ECO:0007669"/>
    <property type="project" value="InterPro"/>
</dbReference>
<evidence type="ECO:0000256" key="3">
    <source>
        <dbReference type="ARBA" id="ARBA00023004"/>
    </source>
</evidence>
<dbReference type="SUPFAM" id="SSF140959">
    <property type="entry name" value="Indolic compounds 2,3-dioxygenase-like"/>
    <property type="match status" value="1"/>
</dbReference>
<name>A0A0D6M1C7_9BILA</name>
<dbReference type="GO" id="GO:0033754">
    <property type="term" value="F:indoleamine 2,3-dioxygenase activity"/>
    <property type="evidence" value="ECO:0007669"/>
    <property type="project" value="TreeGrafter"/>
</dbReference>
<dbReference type="Gene3D" id="1.20.58.480">
    <property type="match status" value="1"/>
</dbReference>
<dbReference type="PANTHER" id="PTHR28657:SF5">
    <property type="entry name" value="INDOLEAMINE 2,3-DIOXYGENASE"/>
    <property type="match status" value="1"/>
</dbReference>
<keyword evidence="5" id="KW-0223">Dioxygenase</keyword>
<keyword evidence="5" id="KW-0560">Oxidoreductase</keyword>
<dbReference type="GO" id="GO:0020037">
    <property type="term" value="F:heme binding"/>
    <property type="evidence" value="ECO:0007669"/>
    <property type="project" value="InterPro"/>
</dbReference>
<dbReference type="GO" id="GO:0034354">
    <property type="term" value="P:'de novo' NAD+ biosynthetic process from L-tryptophan"/>
    <property type="evidence" value="ECO:0007669"/>
    <property type="project" value="TreeGrafter"/>
</dbReference>
<dbReference type="PANTHER" id="PTHR28657">
    <property type="entry name" value="INDOLEAMINE 2,3-DIOXYGENASE"/>
    <property type="match status" value="1"/>
</dbReference>
<accession>A0A0D6M1C7</accession>
<dbReference type="InterPro" id="IPR000898">
    <property type="entry name" value="Indolamine_dOase"/>
</dbReference>
<keyword evidence="4" id="KW-0349">Heme</keyword>
<protein>
    <submittedName>
        <fullName evidence="5">Tryptophan 2,3-dioxygenase</fullName>
    </submittedName>
</protein>
<organism evidence="5 6">
    <name type="scientific">Ancylostoma ceylanicum</name>
    <dbReference type="NCBI Taxonomy" id="53326"/>
    <lineage>
        <taxon>Eukaryota</taxon>
        <taxon>Metazoa</taxon>
        <taxon>Ecdysozoa</taxon>
        <taxon>Nematoda</taxon>
        <taxon>Chromadorea</taxon>
        <taxon>Rhabditida</taxon>
        <taxon>Rhabditina</taxon>
        <taxon>Rhabditomorpha</taxon>
        <taxon>Strongyloidea</taxon>
        <taxon>Ancylostomatidae</taxon>
        <taxon>Ancylostomatinae</taxon>
        <taxon>Ancylostoma</taxon>
    </lineage>
</organism>
<gene>
    <name evidence="5" type="ORF">ANCCEY_02802</name>
</gene>
<dbReference type="GO" id="GO:0004833">
    <property type="term" value="F:L-tryptophan 2,3-dioxygenase activity"/>
    <property type="evidence" value="ECO:0007669"/>
    <property type="project" value="TreeGrafter"/>
</dbReference>
<dbReference type="Proteomes" id="UP000054495">
    <property type="component" value="Unassembled WGS sequence"/>
</dbReference>
<evidence type="ECO:0000256" key="4">
    <source>
        <dbReference type="PIRSR" id="PIRSR600898-1"/>
    </source>
</evidence>
<dbReference type="InterPro" id="IPR037217">
    <property type="entry name" value="Trp/Indoleamine_2_3_dOase-like"/>
</dbReference>
<feature type="binding site" description="proximal binding residue" evidence="4">
    <location>
        <position position="320"/>
    </location>
    <ligand>
        <name>heme b</name>
        <dbReference type="ChEBI" id="CHEBI:60344"/>
    </ligand>
    <ligandPart>
        <name>Fe</name>
        <dbReference type="ChEBI" id="CHEBI:18248"/>
    </ligandPart>
</feature>
<proteinExistence type="inferred from homology"/>
<reference evidence="5 6" key="1">
    <citation type="submission" date="2013-05" db="EMBL/GenBank/DDBJ databases">
        <title>Draft genome of the parasitic nematode Anyclostoma ceylanicum.</title>
        <authorList>
            <person name="Mitreva M."/>
        </authorList>
    </citation>
    <scope>NUCLEOTIDE SEQUENCE [LARGE SCALE GENOMIC DNA]</scope>
</reference>
<dbReference type="PROSITE" id="PS00876">
    <property type="entry name" value="IDO_1"/>
    <property type="match status" value="1"/>
</dbReference>